<proteinExistence type="predicted"/>
<accession>A0A6I8U5Z2</accession>
<evidence type="ECO:0000313" key="1">
    <source>
        <dbReference type="EnsemblMetazoa" id="AAEL024753-PB"/>
    </source>
</evidence>
<protein>
    <submittedName>
        <fullName evidence="1">Uncharacterized protein</fullName>
    </submittedName>
</protein>
<dbReference type="OrthoDB" id="10449713at2759"/>
<dbReference type="Proteomes" id="UP000008820">
    <property type="component" value="Chromosome 2"/>
</dbReference>
<evidence type="ECO:0000313" key="2">
    <source>
        <dbReference type="Proteomes" id="UP000008820"/>
    </source>
</evidence>
<name>A0A6I8U5Z2_AEDAE</name>
<dbReference type="AlphaFoldDB" id="A0A6I8U5Z2"/>
<organism evidence="1 2">
    <name type="scientific">Aedes aegypti</name>
    <name type="common">Yellowfever mosquito</name>
    <name type="synonym">Culex aegypti</name>
    <dbReference type="NCBI Taxonomy" id="7159"/>
    <lineage>
        <taxon>Eukaryota</taxon>
        <taxon>Metazoa</taxon>
        <taxon>Ecdysozoa</taxon>
        <taxon>Arthropoda</taxon>
        <taxon>Hexapoda</taxon>
        <taxon>Insecta</taxon>
        <taxon>Pterygota</taxon>
        <taxon>Neoptera</taxon>
        <taxon>Endopterygota</taxon>
        <taxon>Diptera</taxon>
        <taxon>Nematocera</taxon>
        <taxon>Culicoidea</taxon>
        <taxon>Culicidae</taxon>
        <taxon>Culicinae</taxon>
        <taxon>Aedini</taxon>
        <taxon>Aedes</taxon>
        <taxon>Stegomyia</taxon>
    </lineage>
</organism>
<keyword evidence="2" id="KW-1185">Reference proteome</keyword>
<dbReference type="InParanoid" id="A0A6I8U5Z2"/>
<dbReference type="EnsemblMetazoa" id="AAEL024753-RB">
    <property type="protein sequence ID" value="AAEL024753-PB"/>
    <property type="gene ID" value="AAEL024753"/>
</dbReference>
<reference evidence="1" key="2">
    <citation type="submission" date="2020-05" db="UniProtKB">
        <authorList>
            <consortium name="EnsemblMetazoa"/>
        </authorList>
    </citation>
    <scope>IDENTIFICATION</scope>
    <source>
        <strain evidence="1">LVP_AGWG</strain>
    </source>
</reference>
<gene>
    <name evidence="1" type="primary">110676129</name>
</gene>
<sequence length="158" mass="18281">MRLPTLAQERDLKEQKHLRRLKQLIMILVMDSLEQTPTQTLSTKTMEDTISLVPMRMPMRSAKDLALMDSAAAQQMHKLSHSKVAVRLGHLGHLQPMPHRKGSLLDQMASPDRHLSVAVKRIICQATETYRYRTRKEFQLGRMDCRHIPGDMHEHLNI</sequence>
<reference evidence="1 2" key="1">
    <citation type="submission" date="2017-06" db="EMBL/GenBank/DDBJ databases">
        <title>Aedes aegypti genome working group (AGWG) sequencing and assembly.</title>
        <authorList>
            <consortium name="Aedes aegypti Genome Working Group (AGWG)"/>
            <person name="Matthews B.J."/>
        </authorList>
    </citation>
    <scope>NUCLEOTIDE SEQUENCE [LARGE SCALE GENOMIC DNA]</scope>
    <source>
        <strain evidence="1 2">LVP_AGWG</strain>
    </source>
</reference>